<accession>A0A9D9HF99</accession>
<dbReference type="GO" id="GO:0051082">
    <property type="term" value="F:unfolded protein binding"/>
    <property type="evidence" value="ECO:0007669"/>
    <property type="project" value="InterPro"/>
</dbReference>
<evidence type="ECO:0000313" key="6">
    <source>
        <dbReference type="Proteomes" id="UP000810252"/>
    </source>
</evidence>
<gene>
    <name evidence="5" type="ORF">IAC29_05500</name>
</gene>
<keyword evidence="2 4" id="KW-0732">Signal</keyword>
<dbReference type="SMART" id="SM00935">
    <property type="entry name" value="OmpH"/>
    <property type="match status" value="1"/>
</dbReference>
<dbReference type="AlphaFoldDB" id="A0A9D9HF99"/>
<feature type="coiled-coil region" evidence="3">
    <location>
        <begin position="36"/>
        <end position="110"/>
    </location>
</feature>
<evidence type="ECO:0000256" key="1">
    <source>
        <dbReference type="ARBA" id="ARBA00009091"/>
    </source>
</evidence>
<feature type="signal peptide" evidence="4">
    <location>
        <begin position="1"/>
        <end position="20"/>
    </location>
</feature>
<proteinExistence type="inferred from homology"/>
<reference evidence="5" key="1">
    <citation type="submission" date="2020-10" db="EMBL/GenBank/DDBJ databases">
        <authorList>
            <person name="Gilroy R."/>
        </authorList>
    </citation>
    <scope>NUCLEOTIDE SEQUENCE</scope>
    <source>
        <strain evidence="5">20514</strain>
    </source>
</reference>
<evidence type="ECO:0000256" key="4">
    <source>
        <dbReference type="SAM" id="SignalP"/>
    </source>
</evidence>
<dbReference type="Gene3D" id="3.30.910.20">
    <property type="entry name" value="Skp domain"/>
    <property type="match status" value="1"/>
</dbReference>
<dbReference type="GO" id="GO:0050821">
    <property type="term" value="P:protein stabilization"/>
    <property type="evidence" value="ECO:0007669"/>
    <property type="project" value="TreeGrafter"/>
</dbReference>
<dbReference type="SUPFAM" id="SSF111384">
    <property type="entry name" value="OmpH-like"/>
    <property type="match status" value="1"/>
</dbReference>
<evidence type="ECO:0000313" key="5">
    <source>
        <dbReference type="EMBL" id="MBO8448709.1"/>
    </source>
</evidence>
<sequence length="195" mass="21548">MKKIFLIAAAASLFSLAATAQTKFAHVNFGELVQLMPEADSAMVQLEAANKEAQETYSSMVAEFQSKYDQFNQKQESWTPAVRESKQRELAEIQNRIQEFEQAIQQDMNQLQNTLMAPIYQKAQDVVKNLAKEKGVIYVYDASTLLYVDAAQSIDLTPEARTALNIPADKTLESVMAARQAAAQAQQAAPAGAQQ</sequence>
<feature type="chain" id="PRO_5038651843" evidence="4">
    <location>
        <begin position="21"/>
        <end position="195"/>
    </location>
</feature>
<dbReference type="EMBL" id="JADIMQ010000079">
    <property type="protein sequence ID" value="MBO8448709.1"/>
    <property type="molecule type" value="Genomic_DNA"/>
</dbReference>
<dbReference type="InterPro" id="IPR024930">
    <property type="entry name" value="Skp_dom_sf"/>
</dbReference>
<evidence type="ECO:0000256" key="3">
    <source>
        <dbReference type="SAM" id="Coils"/>
    </source>
</evidence>
<dbReference type="PANTHER" id="PTHR35089">
    <property type="entry name" value="CHAPERONE PROTEIN SKP"/>
    <property type="match status" value="1"/>
</dbReference>
<dbReference type="GO" id="GO:0005829">
    <property type="term" value="C:cytosol"/>
    <property type="evidence" value="ECO:0007669"/>
    <property type="project" value="TreeGrafter"/>
</dbReference>
<protein>
    <submittedName>
        <fullName evidence="5">OmpH family outer membrane protein</fullName>
    </submittedName>
</protein>
<dbReference type="Pfam" id="PF03938">
    <property type="entry name" value="OmpH"/>
    <property type="match status" value="1"/>
</dbReference>
<keyword evidence="3" id="KW-0175">Coiled coil</keyword>
<dbReference type="Proteomes" id="UP000810252">
    <property type="component" value="Unassembled WGS sequence"/>
</dbReference>
<dbReference type="InterPro" id="IPR005632">
    <property type="entry name" value="Chaperone_Skp"/>
</dbReference>
<comment type="similarity">
    <text evidence="1">Belongs to the Skp family.</text>
</comment>
<dbReference type="PANTHER" id="PTHR35089:SF1">
    <property type="entry name" value="CHAPERONE PROTEIN SKP"/>
    <property type="match status" value="1"/>
</dbReference>
<comment type="caution">
    <text evidence="5">The sequence shown here is derived from an EMBL/GenBank/DDBJ whole genome shotgun (WGS) entry which is preliminary data.</text>
</comment>
<organism evidence="5 6">
    <name type="scientific">Candidatus Cryptobacteroides merdigallinarum</name>
    <dbReference type="NCBI Taxonomy" id="2840770"/>
    <lineage>
        <taxon>Bacteria</taxon>
        <taxon>Pseudomonadati</taxon>
        <taxon>Bacteroidota</taxon>
        <taxon>Bacteroidia</taxon>
        <taxon>Bacteroidales</taxon>
        <taxon>Candidatus Cryptobacteroides</taxon>
    </lineage>
</organism>
<evidence type="ECO:0000256" key="2">
    <source>
        <dbReference type="ARBA" id="ARBA00022729"/>
    </source>
</evidence>
<name>A0A9D9HF99_9BACT</name>
<reference evidence="5" key="2">
    <citation type="journal article" date="2021" name="PeerJ">
        <title>Extensive microbial diversity within the chicken gut microbiome revealed by metagenomics and culture.</title>
        <authorList>
            <person name="Gilroy R."/>
            <person name="Ravi A."/>
            <person name="Getino M."/>
            <person name="Pursley I."/>
            <person name="Horton D.L."/>
            <person name="Alikhan N.F."/>
            <person name="Baker D."/>
            <person name="Gharbi K."/>
            <person name="Hall N."/>
            <person name="Watson M."/>
            <person name="Adriaenssens E.M."/>
            <person name="Foster-Nyarko E."/>
            <person name="Jarju S."/>
            <person name="Secka A."/>
            <person name="Antonio M."/>
            <person name="Oren A."/>
            <person name="Chaudhuri R.R."/>
            <person name="La Ragione R."/>
            <person name="Hildebrand F."/>
            <person name="Pallen M.J."/>
        </authorList>
    </citation>
    <scope>NUCLEOTIDE SEQUENCE</scope>
    <source>
        <strain evidence="5">20514</strain>
    </source>
</reference>